<evidence type="ECO:0000259" key="4">
    <source>
        <dbReference type="Pfam" id="PF13472"/>
    </source>
</evidence>
<evidence type="ECO:0000256" key="2">
    <source>
        <dbReference type="SAM" id="Phobius"/>
    </source>
</evidence>
<feature type="compositionally biased region" description="Low complexity" evidence="1">
    <location>
        <begin position="283"/>
        <end position="324"/>
    </location>
</feature>
<feature type="chain" id="PRO_5039036775" evidence="3">
    <location>
        <begin position="28"/>
        <end position="363"/>
    </location>
</feature>
<feature type="transmembrane region" description="Helical" evidence="2">
    <location>
        <begin position="336"/>
        <end position="356"/>
    </location>
</feature>
<evidence type="ECO:0000313" key="5">
    <source>
        <dbReference type="EMBL" id="NNG39393.1"/>
    </source>
</evidence>
<keyword evidence="2" id="KW-0812">Transmembrane</keyword>
<proteinExistence type="predicted"/>
<dbReference type="Proteomes" id="UP000557772">
    <property type="component" value="Unassembled WGS sequence"/>
</dbReference>
<feature type="signal peptide" evidence="3">
    <location>
        <begin position="1"/>
        <end position="27"/>
    </location>
</feature>
<reference evidence="5 6" key="1">
    <citation type="submission" date="2020-05" db="EMBL/GenBank/DDBJ databases">
        <title>Flexivirga sp. ID2601S isolated from air conditioner.</title>
        <authorList>
            <person name="Kim D.H."/>
        </authorList>
    </citation>
    <scope>NUCLEOTIDE SEQUENCE [LARGE SCALE GENOMIC DNA]</scope>
    <source>
        <strain evidence="5 6">ID2601S</strain>
    </source>
</reference>
<keyword evidence="2" id="KW-0472">Membrane</keyword>
<keyword evidence="2" id="KW-1133">Transmembrane helix</keyword>
<dbReference type="InterPro" id="IPR036514">
    <property type="entry name" value="SGNH_hydro_sf"/>
</dbReference>
<keyword evidence="3" id="KW-0732">Signal</keyword>
<comment type="caution">
    <text evidence="5">The sequence shown here is derived from an EMBL/GenBank/DDBJ whole genome shotgun (WGS) entry which is preliminary data.</text>
</comment>
<dbReference type="Pfam" id="PF13472">
    <property type="entry name" value="Lipase_GDSL_2"/>
    <property type="match status" value="1"/>
</dbReference>
<keyword evidence="6" id="KW-1185">Reference proteome</keyword>
<sequence>MSRALRVASALALAAASAGGAAAFAQAAAAAPSTGGYYLALGDSLAAGYQPGQGDDKTGGYVGDVLAHLQQTEPGLQLQNLACSGETTTTMLAGGKCSYPQGNQVDAAVAYLKAHPKVSLVTIDIGANNVQKCATTSNVDLPCVIKGLGEVSADMPKILGKLRAAVPNARIVVANYYNPFLAAWLTGTSGQALAKASVQLQGQLNGAIEGAAKGINAPVADVATAFSSTDFTTTKTVAPYGALPLNVARICEWTWMCAQKDIHANDLGYPVVAKAVIAAIPAAPSSPTPSSSGTSSSTATSTSSTTNTATSTATSTTTGPPIITDGGETGGSNDGLLVGAGVAAAGAAALAGGALVRTRRRRD</sequence>
<keyword evidence="5" id="KW-0378">Hydrolase</keyword>
<evidence type="ECO:0000313" key="6">
    <source>
        <dbReference type="Proteomes" id="UP000557772"/>
    </source>
</evidence>
<accession>A0A849AHJ4</accession>
<dbReference type="AlphaFoldDB" id="A0A849AHJ4"/>
<evidence type="ECO:0000256" key="1">
    <source>
        <dbReference type="SAM" id="MobiDB-lite"/>
    </source>
</evidence>
<organism evidence="5 6">
    <name type="scientific">Flexivirga aerilata</name>
    <dbReference type="NCBI Taxonomy" id="1656889"/>
    <lineage>
        <taxon>Bacteria</taxon>
        <taxon>Bacillati</taxon>
        <taxon>Actinomycetota</taxon>
        <taxon>Actinomycetes</taxon>
        <taxon>Micrococcales</taxon>
        <taxon>Dermacoccaceae</taxon>
        <taxon>Flexivirga</taxon>
    </lineage>
</organism>
<feature type="region of interest" description="Disordered" evidence="1">
    <location>
        <begin position="283"/>
        <end position="336"/>
    </location>
</feature>
<dbReference type="EMBL" id="JABENB010000001">
    <property type="protein sequence ID" value="NNG39393.1"/>
    <property type="molecule type" value="Genomic_DNA"/>
</dbReference>
<name>A0A849AHJ4_9MICO</name>
<protein>
    <submittedName>
        <fullName evidence="5">SGNH/GDSL hydrolase family protein</fullName>
    </submittedName>
</protein>
<dbReference type="GO" id="GO:0016787">
    <property type="term" value="F:hydrolase activity"/>
    <property type="evidence" value="ECO:0007669"/>
    <property type="project" value="UniProtKB-KW"/>
</dbReference>
<feature type="domain" description="SGNH hydrolase-type esterase" evidence="4">
    <location>
        <begin position="40"/>
        <end position="269"/>
    </location>
</feature>
<dbReference type="Gene3D" id="3.40.50.1110">
    <property type="entry name" value="SGNH hydrolase"/>
    <property type="match status" value="1"/>
</dbReference>
<dbReference type="SUPFAM" id="SSF52266">
    <property type="entry name" value="SGNH hydrolase"/>
    <property type="match status" value="1"/>
</dbReference>
<gene>
    <name evidence="5" type="ORF">HJ588_08900</name>
</gene>
<dbReference type="InterPro" id="IPR013830">
    <property type="entry name" value="SGNH_hydro"/>
</dbReference>
<evidence type="ECO:0000256" key="3">
    <source>
        <dbReference type="SAM" id="SignalP"/>
    </source>
</evidence>
<dbReference type="RefSeq" id="WP_171154102.1">
    <property type="nucleotide sequence ID" value="NZ_JABENB010000001.1"/>
</dbReference>